<sequence>MLSVKEMLEQSYGYLFEAELIDEIEEVGTYKEVPQGERLIEIGDYIKMMPLVLEGAIKILREDENGDELLLYFIEKSDTCAMTFSCCLGNKKSEIRAVAETDTKLLFIPVQQMDIWMSKYKSWQRYILDSYHIRMMELLETVDTLAFLRMDERLLKHLQDKAKVSHDDVIHTTHQDIAYDLHTSRVVVSRLLKQLEKEGKIEMHRNKIKVLEL</sequence>
<keyword evidence="7" id="KW-1185">Reference proteome</keyword>
<evidence type="ECO:0000256" key="3">
    <source>
        <dbReference type="ARBA" id="ARBA00023163"/>
    </source>
</evidence>
<dbReference type="PANTHER" id="PTHR24567">
    <property type="entry name" value="CRP FAMILY TRANSCRIPTIONAL REGULATORY PROTEIN"/>
    <property type="match status" value="1"/>
</dbReference>
<protein>
    <submittedName>
        <fullName evidence="6">CRP/FNR family transcriptional regulator</fullName>
    </submittedName>
</protein>
<dbReference type="Gene3D" id="2.60.120.10">
    <property type="entry name" value="Jelly Rolls"/>
    <property type="match status" value="1"/>
</dbReference>
<dbReference type="PROSITE" id="PS51063">
    <property type="entry name" value="HTH_CRP_2"/>
    <property type="match status" value="1"/>
</dbReference>
<dbReference type="InterPro" id="IPR014710">
    <property type="entry name" value="RmlC-like_jellyroll"/>
</dbReference>
<dbReference type="Pfam" id="PF00027">
    <property type="entry name" value="cNMP_binding"/>
    <property type="match status" value="1"/>
</dbReference>
<feature type="domain" description="Cyclic nucleotide-binding" evidence="4">
    <location>
        <begin position="19"/>
        <end position="79"/>
    </location>
</feature>
<dbReference type="InterPro" id="IPR018490">
    <property type="entry name" value="cNMP-bd_dom_sf"/>
</dbReference>
<dbReference type="Pfam" id="PF13545">
    <property type="entry name" value="HTH_Crp_2"/>
    <property type="match status" value="1"/>
</dbReference>
<comment type="caution">
    <text evidence="6">The sequence shown here is derived from an EMBL/GenBank/DDBJ whole genome shotgun (WGS) entry which is preliminary data.</text>
</comment>
<evidence type="ECO:0000256" key="2">
    <source>
        <dbReference type="ARBA" id="ARBA00023125"/>
    </source>
</evidence>
<evidence type="ECO:0000313" key="6">
    <source>
        <dbReference type="EMBL" id="NJB72673.1"/>
    </source>
</evidence>
<feature type="domain" description="HTH crp-type" evidence="5">
    <location>
        <begin position="148"/>
        <end position="213"/>
    </location>
</feature>
<accession>A0A846R2N4</accession>
<dbReference type="CDD" id="cd00038">
    <property type="entry name" value="CAP_ED"/>
    <property type="match status" value="1"/>
</dbReference>
<dbReference type="SMART" id="SM00419">
    <property type="entry name" value="HTH_CRP"/>
    <property type="match status" value="1"/>
</dbReference>
<keyword evidence="3" id="KW-0804">Transcription</keyword>
<dbReference type="RefSeq" id="WP_167965937.1">
    <property type="nucleotide sequence ID" value="NZ_JAATJJ010000002.1"/>
</dbReference>
<dbReference type="Proteomes" id="UP000590442">
    <property type="component" value="Unassembled WGS sequence"/>
</dbReference>
<keyword evidence="2" id="KW-0238">DNA-binding</keyword>
<reference evidence="6 7" key="1">
    <citation type="submission" date="2020-03" db="EMBL/GenBank/DDBJ databases">
        <title>Genomic Encyclopedia of Type Strains, Phase IV (KMG-IV): sequencing the most valuable type-strain genomes for metagenomic binning, comparative biology and taxonomic classification.</title>
        <authorList>
            <person name="Goeker M."/>
        </authorList>
    </citation>
    <scope>NUCLEOTIDE SEQUENCE [LARGE SCALE GENOMIC DNA]</scope>
    <source>
        <strain evidence="6 7">DSM 29762</strain>
    </source>
</reference>
<dbReference type="GO" id="GO:0005829">
    <property type="term" value="C:cytosol"/>
    <property type="evidence" value="ECO:0007669"/>
    <property type="project" value="TreeGrafter"/>
</dbReference>
<evidence type="ECO:0000259" key="5">
    <source>
        <dbReference type="PROSITE" id="PS51063"/>
    </source>
</evidence>
<dbReference type="InterPro" id="IPR050397">
    <property type="entry name" value="Env_Response_Regulators"/>
</dbReference>
<dbReference type="InterPro" id="IPR012318">
    <property type="entry name" value="HTH_CRP"/>
</dbReference>
<dbReference type="PANTHER" id="PTHR24567:SF26">
    <property type="entry name" value="REGULATORY PROTEIN YEIL"/>
    <property type="match status" value="1"/>
</dbReference>
<evidence type="ECO:0000259" key="4">
    <source>
        <dbReference type="PROSITE" id="PS50042"/>
    </source>
</evidence>
<gene>
    <name evidence="6" type="ORF">GGR42_003164</name>
</gene>
<dbReference type="InterPro" id="IPR036390">
    <property type="entry name" value="WH_DNA-bd_sf"/>
</dbReference>
<dbReference type="AlphaFoldDB" id="A0A846R2N4"/>
<keyword evidence="1" id="KW-0805">Transcription regulation</keyword>
<dbReference type="SUPFAM" id="SSF46785">
    <property type="entry name" value="Winged helix' DNA-binding domain"/>
    <property type="match status" value="1"/>
</dbReference>
<dbReference type="GO" id="GO:0003677">
    <property type="term" value="F:DNA binding"/>
    <property type="evidence" value="ECO:0007669"/>
    <property type="project" value="UniProtKB-KW"/>
</dbReference>
<dbReference type="Gene3D" id="1.10.10.10">
    <property type="entry name" value="Winged helix-like DNA-binding domain superfamily/Winged helix DNA-binding domain"/>
    <property type="match status" value="1"/>
</dbReference>
<organism evidence="6 7">
    <name type="scientific">Saonia flava</name>
    <dbReference type="NCBI Taxonomy" id="523696"/>
    <lineage>
        <taxon>Bacteria</taxon>
        <taxon>Pseudomonadati</taxon>
        <taxon>Bacteroidota</taxon>
        <taxon>Flavobacteriia</taxon>
        <taxon>Flavobacteriales</taxon>
        <taxon>Flavobacteriaceae</taxon>
        <taxon>Saonia</taxon>
    </lineage>
</organism>
<dbReference type="InterPro" id="IPR000595">
    <property type="entry name" value="cNMP-bd_dom"/>
</dbReference>
<evidence type="ECO:0000256" key="1">
    <source>
        <dbReference type="ARBA" id="ARBA00023015"/>
    </source>
</evidence>
<dbReference type="SUPFAM" id="SSF51206">
    <property type="entry name" value="cAMP-binding domain-like"/>
    <property type="match status" value="1"/>
</dbReference>
<proteinExistence type="predicted"/>
<name>A0A846R2N4_9FLAO</name>
<evidence type="ECO:0000313" key="7">
    <source>
        <dbReference type="Proteomes" id="UP000590442"/>
    </source>
</evidence>
<dbReference type="InterPro" id="IPR036388">
    <property type="entry name" value="WH-like_DNA-bd_sf"/>
</dbReference>
<dbReference type="EMBL" id="JAATJJ010000002">
    <property type="protein sequence ID" value="NJB72673.1"/>
    <property type="molecule type" value="Genomic_DNA"/>
</dbReference>
<dbReference type="PROSITE" id="PS50042">
    <property type="entry name" value="CNMP_BINDING_3"/>
    <property type="match status" value="1"/>
</dbReference>
<dbReference type="GO" id="GO:0003700">
    <property type="term" value="F:DNA-binding transcription factor activity"/>
    <property type="evidence" value="ECO:0007669"/>
    <property type="project" value="TreeGrafter"/>
</dbReference>